<sequence>MFPGKIKKNKEDTKKVSFRLFKEGMKVKEIAEFRELTTGTISNHLLHYVRTGDIKLQELVDQEKINYITAHLQKFSSLPQGVKEIKEKLGEYTSYDEIRFVFEAYKKHIPA</sequence>
<evidence type="ECO:0000259" key="1">
    <source>
        <dbReference type="Pfam" id="PF14493"/>
    </source>
</evidence>
<dbReference type="InterPro" id="IPR029491">
    <property type="entry name" value="Helicase_HTH"/>
</dbReference>
<dbReference type="AlphaFoldDB" id="A0A078QRV0"/>
<organism evidence="2 3">
    <name type="scientific">Phocaeicola vulgatus str. 3775 SL</name>
    <name type="common">B</name>
    <name type="synonym">iv</name>
    <dbReference type="NCBI Taxonomy" id="1339350"/>
    <lineage>
        <taxon>Bacteria</taxon>
        <taxon>Pseudomonadati</taxon>
        <taxon>Bacteroidota</taxon>
        <taxon>Bacteroidia</taxon>
        <taxon>Bacteroidales</taxon>
        <taxon>Bacteroidaceae</taxon>
        <taxon>Phocaeicola</taxon>
    </lineage>
</organism>
<protein>
    <submittedName>
        <fullName evidence="2">DNA repair and recombination domain protein</fullName>
    </submittedName>
</protein>
<dbReference type="Proteomes" id="UP000028134">
    <property type="component" value="Unassembled WGS sequence"/>
</dbReference>
<accession>A0A078QRV0</accession>
<dbReference type="PATRIC" id="fig|1339350.3.peg.4375"/>
<evidence type="ECO:0000313" key="2">
    <source>
        <dbReference type="EMBL" id="KDS24427.1"/>
    </source>
</evidence>
<name>A0A078QRV0_PHOVU</name>
<comment type="caution">
    <text evidence="2">The sequence shown here is derived from an EMBL/GenBank/DDBJ whole genome shotgun (WGS) entry which is preliminary data.</text>
</comment>
<dbReference type="Pfam" id="PF14493">
    <property type="entry name" value="HTH_40"/>
    <property type="match status" value="1"/>
</dbReference>
<feature type="domain" description="Helicase Helix-turn-helix" evidence="1">
    <location>
        <begin position="13"/>
        <end position="101"/>
    </location>
</feature>
<proteinExistence type="predicted"/>
<gene>
    <name evidence="2" type="ORF">M097_4616</name>
</gene>
<evidence type="ECO:0000313" key="3">
    <source>
        <dbReference type="Proteomes" id="UP000028134"/>
    </source>
</evidence>
<dbReference type="EMBL" id="JNHI01000083">
    <property type="protein sequence ID" value="KDS24427.1"/>
    <property type="molecule type" value="Genomic_DNA"/>
</dbReference>
<reference evidence="2 3" key="1">
    <citation type="submission" date="2014-04" db="EMBL/GenBank/DDBJ databases">
        <authorList>
            <person name="Sears C."/>
            <person name="Carroll K."/>
            <person name="Sack B.R."/>
            <person name="Qadri F."/>
            <person name="Myers L.L."/>
            <person name="Chung G.-T."/>
            <person name="Escheverria P."/>
            <person name="Fraser C.M."/>
            <person name="Sadzewicz L."/>
            <person name="Shefchek K.A."/>
            <person name="Tallon L."/>
            <person name="Das S.P."/>
            <person name="Daugherty S."/>
            <person name="Mongodin E.F."/>
        </authorList>
    </citation>
    <scope>NUCLEOTIDE SEQUENCE [LARGE SCALE GENOMIC DNA]</scope>
    <source>
        <strain evidence="3">3775 SL(B) 10 (iv)</strain>
    </source>
</reference>